<reference evidence="2" key="1">
    <citation type="journal article" date="2023" name="Nat. Plants">
        <title>Single-cell RNA sequencing provides a high-resolution roadmap for understanding the multicellular compartmentation of specialized metabolism.</title>
        <authorList>
            <person name="Sun S."/>
            <person name="Shen X."/>
            <person name="Li Y."/>
            <person name="Li Y."/>
            <person name="Wang S."/>
            <person name="Li R."/>
            <person name="Zhang H."/>
            <person name="Shen G."/>
            <person name="Guo B."/>
            <person name="Wei J."/>
            <person name="Xu J."/>
            <person name="St-Pierre B."/>
            <person name="Chen S."/>
            <person name="Sun C."/>
        </authorList>
    </citation>
    <scope>NUCLEOTIDE SEQUENCE [LARGE SCALE GENOMIC DNA]</scope>
</reference>
<gene>
    <name evidence="1" type="ORF">M9H77_16592</name>
</gene>
<accession>A0ACC0B275</accession>
<evidence type="ECO:0000313" key="1">
    <source>
        <dbReference type="EMBL" id="KAI5666739.1"/>
    </source>
</evidence>
<protein>
    <submittedName>
        <fullName evidence="1">Uncharacterized protein</fullName>
    </submittedName>
</protein>
<dbReference type="Proteomes" id="UP001060085">
    <property type="component" value="Linkage Group LG04"/>
</dbReference>
<comment type="caution">
    <text evidence="1">The sequence shown here is derived from an EMBL/GenBank/DDBJ whole genome shotgun (WGS) entry which is preliminary data.</text>
</comment>
<sequence>MRKVALCFSMLQFPRHRIHTLANSLCGSFPSIGKSGGDTSSSKILCSGNYGAPGRQYRRMSRQTITSKPDGRKKEYESSKTLIQNLLLDETASTTVNLHKPEIYVPERTKLLDIQQLIDEKKDLSELATFIAFDIETTGFCRTTDRIIEIAMRDLRGGDNSVFQTLVNPECYVPNANIHGISNHMVNRHDVPRMEDLIPILLQFIRSRQQPNGFVVLIAHNGRRFDIPFLCHEFSRCLYKIPLDWIFLDTIPVAKDALKSIGLKGNSGFSLQALVELYEIAEDGPAHRALSDVNVLSKVFQRLTFDLKLTASEILEKYHFTCSDLGSSKNKKSSSSK</sequence>
<dbReference type="EMBL" id="CM044704">
    <property type="protein sequence ID" value="KAI5666739.1"/>
    <property type="molecule type" value="Genomic_DNA"/>
</dbReference>
<keyword evidence="2" id="KW-1185">Reference proteome</keyword>
<proteinExistence type="predicted"/>
<organism evidence="1 2">
    <name type="scientific">Catharanthus roseus</name>
    <name type="common">Madagascar periwinkle</name>
    <name type="synonym">Vinca rosea</name>
    <dbReference type="NCBI Taxonomy" id="4058"/>
    <lineage>
        <taxon>Eukaryota</taxon>
        <taxon>Viridiplantae</taxon>
        <taxon>Streptophyta</taxon>
        <taxon>Embryophyta</taxon>
        <taxon>Tracheophyta</taxon>
        <taxon>Spermatophyta</taxon>
        <taxon>Magnoliopsida</taxon>
        <taxon>eudicotyledons</taxon>
        <taxon>Gunneridae</taxon>
        <taxon>Pentapetalae</taxon>
        <taxon>asterids</taxon>
        <taxon>lamiids</taxon>
        <taxon>Gentianales</taxon>
        <taxon>Apocynaceae</taxon>
        <taxon>Rauvolfioideae</taxon>
        <taxon>Vinceae</taxon>
        <taxon>Catharanthinae</taxon>
        <taxon>Catharanthus</taxon>
    </lineage>
</organism>
<evidence type="ECO:0000313" key="2">
    <source>
        <dbReference type="Proteomes" id="UP001060085"/>
    </source>
</evidence>
<name>A0ACC0B275_CATRO</name>